<dbReference type="Proteomes" id="UP001597405">
    <property type="component" value="Unassembled WGS sequence"/>
</dbReference>
<organism evidence="2 3">
    <name type="scientific">Mesorhizobium newzealandense</name>
    <dbReference type="NCBI Taxonomy" id="1300302"/>
    <lineage>
        <taxon>Bacteria</taxon>
        <taxon>Pseudomonadati</taxon>
        <taxon>Pseudomonadota</taxon>
        <taxon>Alphaproteobacteria</taxon>
        <taxon>Hyphomicrobiales</taxon>
        <taxon>Phyllobacteriaceae</taxon>
        <taxon>Mesorhizobium</taxon>
    </lineage>
</organism>
<evidence type="ECO:0000313" key="3">
    <source>
        <dbReference type="Proteomes" id="UP001597405"/>
    </source>
</evidence>
<dbReference type="InterPro" id="IPR010093">
    <property type="entry name" value="SinI_DNA-bd"/>
</dbReference>
<protein>
    <submittedName>
        <fullName evidence="2">Helix-turn-helix domain-containing protein</fullName>
    </submittedName>
</protein>
<dbReference type="InterPro" id="IPR041657">
    <property type="entry name" value="HTH_17"/>
</dbReference>
<gene>
    <name evidence="2" type="ORF">ACFSOZ_07800</name>
</gene>
<comment type="caution">
    <text evidence="2">The sequence shown here is derived from an EMBL/GenBank/DDBJ whole genome shotgun (WGS) entry which is preliminary data.</text>
</comment>
<dbReference type="RefSeq" id="WP_379095570.1">
    <property type="nucleotide sequence ID" value="NZ_JBHUGZ010000005.1"/>
</dbReference>
<dbReference type="Pfam" id="PF12728">
    <property type="entry name" value="HTH_17"/>
    <property type="match status" value="1"/>
</dbReference>
<feature type="domain" description="Helix-turn-helix" evidence="1">
    <location>
        <begin position="16"/>
        <end position="64"/>
    </location>
</feature>
<proteinExistence type="predicted"/>
<dbReference type="EMBL" id="JBHUGZ010000005">
    <property type="protein sequence ID" value="MFD1982581.1"/>
    <property type="molecule type" value="Genomic_DNA"/>
</dbReference>
<dbReference type="NCBIfam" id="TIGR01764">
    <property type="entry name" value="excise"/>
    <property type="match status" value="1"/>
</dbReference>
<accession>A0ABW4U6K9</accession>
<reference evidence="3" key="1">
    <citation type="journal article" date="2019" name="Int. J. Syst. Evol. Microbiol.">
        <title>The Global Catalogue of Microorganisms (GCM) 10K type strain sequencing project: providing services to taxonomists for standard genome sequencing and annotation.</title>
        <authorList>
            <consortium name="The Broad Institute Genomics Platform"/>
            <consortium name="The Broad Institute Genome Sequencing Center for Infectious Disease"/>
            <person name="Wu L."/>
            <person name="Ma J."/>
        </authorList>
    </citation>
    <scope>NUCLEOTIDE SEQUENCE [LARGE SCALE GENOMIC DNA]</scope>
    <source>
        <strain evidence="3">CGMCC 1.16225</strain>
    </source>
</reference>
<evidence type="ECO:0000313" key="2">
    <source>
        <dbReference type="EMBL" id="MFD1982581.1"/>
    </source>
</evidence>
<evidence type="ECO:0000259" key="1">
    <source>
        <dbReference type="Pfam" id="PF12728"/>
    </source>
</evidence>
<sequence>MHKRKPVEFAAQSAALTVDETADYLRVCRSTVYKLFKDGDIVPAKVRGRTLVRRIDADAFLDRCVGAA</sequence>
<name>A0ABW4U6K9_9HYPH</name>
<keyword evidence="3" id="KW-1185">Reference proteome</keyword>